<keyword evidence="3" id="KW-1185">Reference proteome</keyword>
<dbReference type="EMBL" id="MWPR01000034">
    <property type="protein sequence ID" value="ORJ48786.1"/>
    <property type="molecule type" value="Genomic_DNA"/>
</dbReference>
<evidence type="ECO:0000256" key="1">
    <source>
        <dbReference type="SAM" id="MobiDB-lite"/>
    </source>
</evidence>
<organism evidence="2 3">
    <name type="scientific">Kluyvera intermedia</name>
    <name type="common">Enterobacter intermedius</name>
    <dbReference type="NCBI Taxonomy" id="61648"/>
    <lineage>
        <taxon>Bacteria</taxon>
        <taxon>Pseudomonadati</taxon>
        <taxon>Pseudomonadota</taxon>
        <taxon>Gammaproteobacteria</taxon>
        <taxon>Enterobacterales</taxon>
        <taxon>Enterobacteriaceae</taxon>
        <taxon>Kluyvera</taxon>
    </lineage>
</organism>
<comment type="caution">
    <text evidence="2">The sequence shown here is derived from an EMBL/GenBank/DDBJ whole genome shotgun (WGS) entry which is preliminary data.</text>
</comment>
<reference evidence="2 3" key="1">
    <citation type="submission" date="2017-02" db="EMBL/GenBank/DDBJ databases">
        <title>Draft genome sequence of a Kluyvera intermedia isolate from a patient with a pancreatic abscess.</title>
        <authorList>
            <person name="Thele R."/>
        </authorList>
    </citation>
    <scope>NUCLEOTIDE SEQUENCE [LARGE SCALE GENOMIC DNA]</scope>
    <source>
        <strain evidence="2 3">FOSA7093</strain>
    </source>
</reference>
<sequence>MPQAVSRRDGLKGASIPGLSAVTPPIRSTYRRMSGAIFTQTLPFYDDAVMKLYGEFARELGRALKNV</sequence>
<proteinExistence type="predicted"/>
<name>A0ABX3UBT2_KLUIN</name>
<evidence type="ECO:0000313" key="3">
    <source>
        <dbReference type="Proteomes" id="UP000192521"/>
    </source>
</evidence>
<gene>
    <name evidence="2" type="ORF">B2M27_19150</name>
</gene>
<feature type="compositionally biased region" description="Basic and acidic residues" evidence="1">
    <location>
        <begin position="1"/>
        <end position="11"/>
    </location>
</feature>
<protein>
    <submittedName>
        <fullName evidence="2">Uncharacterized protein</fullName>
    </submittedName>
</protein>
<feature type="region of interest" description="Disordered" evidence="1">
    <location>
        <begin position="1"/>
        <end position="20"/>
    </location>
</feature>
<evidence type="ECO:0000313" key="2">
    <source>
        <dbReference type="EMBL" id="ORJ48786.1"/>
    </source>
</evidence>
<accession>A0ABX3UBT2</accession>
<dbReference type="Proteomes" id="UP000192521">
    <property type="component" value="Unassembled WGS sequence"/>
</dbReference>